<dbReference type="PRINTS" id="PR00039">
    <property type="entry name" value="HTHLYSR"/>
</dbReference>
<keyword evidence="2" id="KW-0805">Transcription regulation</keyword>
<dbReference type="OrthoDB" id="9803735at2"/>
<dbReference type="Proteomes" id="UP000015993">
    <property type="component" value="Unassembled WGS sequence"/>
</dbReference>
<feature type="domain" description="HTH lysR-type" evidence="5">
    <location>
        <begin position="1"/>
        <end position="58"/>
    </location>
</feature>
<evidence type="ECO:0000256" key="2">
    <source>
        <dbReference type="ARBA" id="ARBA00023015"/>
    </source>
</evidence>
<dbReference type="CDD" id="cd05466">
    <property type="entry name" value="PBP2_LTTR_substrate"/>
    <property type="match status" value="1"/>
</dbReference>
<evidence type="ECO:0000313" key="6">
    <source>
        <dbReference type="EMBL" id="EHG23689.1"/>
    </source>
</evidence>
<gene>
    <name evidence="6" type="ORF">HMPREF9332_00503</name>
</gene>
<dbReference type="AlphaFoldDB" id="G5GAA2"/>
<dbReference type="Gene3D" id="3.40.190.290">
    <property type="match status" value="1"/>
</dbReference>
<dbReference type="STRING" id="679199.HMPREF9332_00503"/>
<dbReference type="EMBL" id="ACZK01000011">
    <property type="protein sequence ID" value="EHG23689.1"/>
    <property type="molecule type" value="Genomic_DNA"/>
</dbReference>
<dbReference type="FunFam" id="1.10.10.10:FF:000001">
    <property type="entry name" value="LysR family transcriptional regulator"/>
    <property type="match status" value="1"/>
</dbReference>
<proteinExistence type="inferred from homology"/>
<comment type="caution">
    <text evidence="6">The sequence shown here is derived from an EMBL/GenBank/DDBJ whole genome shotgun (WGS) entry which is preliminary data.</text>
</comment>
<protein>
    <recommendedName>
        <fullName evidence="5">HTH lysR-type domain-containing protein</fullName>
    </recommendedName>
</protein>
<dbReference type="InterPro" id="IPR005119">
    <property type="entry name" value="LysR_subst-bd"/>
</dbReference>
<dbReference type="InterPro" id="IPR050950">
    <property type="entry name" value="HTH-type_LysR_regulators"/>
</dbReference>
<dbReference type="eggNOG" id="COG0583">
    <property type="taxonomic scope" value="Bacteria"/>
</dbReference>
<dbReference type="GO" id="GO:0003677">
    <property type="term" value="F:DNA binding"/>
    <property type="evidence" value="ECO:0007669"/>
    <property type="project" value="UniProtKB-KW"/>
</dbReference>
<name>G5GAA2_9BACT</name>
<dbReference type="InterPro" id="IPR000847">
    <property type="entry name" value="LysR_HTH_N"/>
</dbReference>
<keyword evidence="7" id="KW-1185">Reference proteome</keyword>
<dbReference type="Pfam" id="PF03466">
    <property type="entry name" value="LysR_substrate"/>
    <property type="match status" value="1"/>
</dbReference>
<dbReference type="InterPro" id="IPR036388">
    <property type="entry name" value="WH-like_DNA-bd_sf"/>
</dbReference>
<dbReference type="Gene3D" id="1.10.10.10">
    <property type="entry name" value="Winged helix-like DNA-binding domain superfamily/Winged helix DNA-binding domain"/>
    <property type="match status" value="1"/>
</dbReference>
<dbReference type="InterPro" id="IPR036390">
    <property type="entry name" value="WH_DNA-bd_sf"/>
</dbReference>
<dbReference type="GO" id="GO:0003700">
    <property type="term" value="F:DNA-binding transcription factor activity"/>
    <property type="evidence" value="ECO:0007669"/>
    <property type="project" value="InterPro"/>
</dbReference>
<dbReference type="PROSITE" id="PS50931">
    <property type="entry name" value="HTH_LYSR"/>
    <property type="match status" value="1"/>
</dbReference>
<reference evidence="6 7" key="1">
    <citation type="submission" date="2011-08" db="EMBL/GenBank/DDBJ databases">
        <title>The Genome Sequence of Prevotella sp. oral taxon 302 str. F0323.</title>
        <authorList>
            <consortium name="The Broad Institute Genome Sequencing Platform"/>
            <person name="Earl A."/>
            <person name="Ward D."/>
            <person name="Feldgarden M."/>
            <person name="Gevers D."/>
            <person name="Izard J."/>
            <person name="Blanton J.M."/>
            <person name="Baranova O.V."/>
            <person name="Tanner A.C."/>
            <person name="Dewhirst F.E."/>
            <person name="Young S.K."/>
            <person name="Zeng Q."/>
            <person name="Gargeya S."/>
            <person name="Fitzgerald M."/>
            <person name="Haas B."/>
            <person name="Abouelleil A."/>
            <person name="Alvarado L."/>
            <person name="Arachchi H.M."/>
            <person name="Berlin A."/>
            <person name="Brown A."/>
            <person name="Chapman S.B."/>
            <person name="Chen Z."/>
            <person name="Dunbar C."/>
            <person name="Freedman E."/>
            <person name="Gearin G."/>
            <person name="Gellesch M."/>
            <person name="Goldberg J."/>
            <person name="Griggs A."/>
            <person name="Gujja S."/>
            <person name="Heiman D."/>
            <person name="Howarth C."/>
            <person name="Larson L."/>
            <person name="Lui A."/>
            <person name="MacDonald P.J.P."/>
            <person name="Montmayeur A."/>
            <person name="Murphy C."/>
            <person name="Neiman D."/>
            <person name="Pearson M."/>
            <person name="Priest M."/>
            <person name="Roberts A."/>
            <person name="Saif S."/>
            <person name="Shea T."/>
            <person name="Shenoy N."/>
            <person name="Sisk P."/>
            <person name="Stolte C."/>
            <person name="Sykes S."/>
            <person name="Wortman J."/>
            <person name="Nusbaum C."/>
            <person name="Birren B."/>
        </authorList>
    </citation>
    <scope>NUCLEOTIDE SEQUENCE [LARGE SCALE GENOMIC DNA]</scope>
    <source>
        <strain evidence="6 7">F0323</strain>
    </source>
</reference>
<dbReference type="RefSeq" id="WP_009346914.1">
    <property type="nucleotide sequence ID" value="NZ_JH376828.1"/>
</dbReference>
<dbReference type="HOGENOM" id="CLU_039613_6_2_10"/>
<evidence type="ECO:0000256" key="4">
    <source>
        <dbReference type="ARBA" id="ARBA00023163"/>
    </source>
</evidence>
<dbReference type="GO" id="GO:0005829">
    <property type="term" value="C:cytosol"/>
    <property type="evidence" value="ECO:0007669"/>
    <property type="project" value="TreeGrafter"/>
</dbReference>
<evidence type="ECO:0000259" key="5">
    <source>
        <dbReference type="PROSITE" id="PS50931"/>
    </source>
</evidence>
<dbReference type="PANTHER" id="PTHR30419:SF8">
    <property type="entry name" value="NITROGEN ASSIMILATION TRANSCRIPTIONAL ACTIVATOR-RELATED"/>
    <property type="match status" value="1"/>
</dbReference>
<sequence>MELRQLRYFIKVAERLNVSEAAKDLCITQSTLSQQIRQLEIELGVQLFDRTSRGVKLTEIGVEMLPYAAKTVQDAEVCIDHISDIQNLKAGMLRVGVSYSFGSMLATVLAKFMKLYPGVKLDIHYKKTDHLMERLCNRQIDLALAFKPERVYPNLETKTLFKRKLSAIVNRYHPLANKKTVSLKDLVPFDMVLVTHGMQARDLFEVLLSKTDIKYHVRAVLNTVPAILQLVRDTQFVTVLSEETIRGDQSLVSIPIDVPGNVMEGCVHWLRDSYVKSSAKELVRLLTEHNSLHEMVNEI</sequence>
<accession>G5GAA2</accession>
<evidence type="ECO:0000256" key="1">
    <source>
        <dbReference type="ARBA" id="ARBA00009437"/>
    </source>
</evidence>
<keyword evidence="3" id="KW-0238">DNA-binding</keyword>
<comment type="similarity">
    <text evidence="1">Belongs to the LysR transcriptional regulatory family.</text>
</comment>
<evidence type="ECO:0000313" key="7">
    <source>
        <dbReference type="Proteomes" id="UP000015993"/>
    </source>
</evidence>
<evidence type="ECO:0000256" key="3">
    <source>
        <dbReference type="ARBA" id="ARBA00023125"/>
    </source>
</evidence>
<dbReference type="PANTHER" id="PTHR30419">
    <property type="entry name" value="HTH-TYPE TRANSCRIPTIONAL REGULATOR YBHD"/>
    <property type="match status" value="1"/>
</dbReference>
<dbReference type="SUPFAM" id="SSF53850">
    <property type="entry name" value="Periplasmic binding protein-like II"/>
    <property type="match status" value="1"/>
</dbReference>
<dbReference type="SUPFAM" id="SSF46785">
    <property type="entry name" value="Winged helix' DNA-binding domain"/>
    <property type="match status" value="1"/>
</dbReference>
<dbReference type="Pfam" id="PF00126">
    <property type="entry name" value="HTH_1"/>
    <property type="match status" value="1"/>
</dbReference>
<keyword evidence="4" id="KW-0804">Transcription</keyword>
<organism evidence="6 7">
    <name type="scientific">Alloprevotella rava F0323</name>
    <dbReference type="NCBI Taxonomy" id="679199"/>
    <lineage>
        <taxon>Bacteria</taxon>
        <taxon>Pseudomonadati</taxon>
        <taxon>Bacteroidota</taxon>
        <taxon>Bacteroidia</taxon>
        <taxon>Bacteroidales</taxon>
        <taxon>Prevotellaceae</taxon>
        <taxon>Alloprevotella</taxon>
    </lineage>
</organism>